<evidence type="ECO:0000256" key="5">
    <source>
        <dbReference type="ARBA" id="ARBA00023136"/>
    </source>
</evidence>
<proteinExistence type="inferred from homology"/>
<keyword evidence="6" id="KW-0564">Palmitate</keyword>
<gene>
    <name evidence="10" type="ORF">EDD65_103170</name>
</gene>
<keyword evidence="11" id="KW-1185">Reference proteome</keyword>
<evidence type="ECO:0000256" key="6">
    <source>
        <dbReference type="ARBA" id="ARBA00023139"/>
    </source>
</evidence>
<dbReference type="Pfam" id="PF25198">
    <property type="entry name" value="Spore_GerAC_N"/>
    <property type="match status" value="1"/>
</dbReference>
<evidence type="ECO:0000256" key="3">
    <source>
        <dbReference type="ARBA" id="ARBA00022544"/>
    </source>
</evidence>
<dbReference type="PROSITE" id="PS51257">
    <property type="entry name" value="PROKAR_LIPOPROTEIN"/>
    <property type="match status" value="1"/>
</dbReference>
<evidence type="ECO:0000256" key="4">
    <source>
        <dbReference type="ARBA" id="ARBA00022729"/>
    </source>
</evidence>
<dbReference type="InterPro" id="IPR046953">
    <property type="entry name" value="Spore_GerAC-like_C"/>
</dbReference>
<dbReference type="OrthoDB" id="9816067at2"/>
<feature type="domain" description="Spore germination GerAC-like C-terminal" evidence="8">
    <location>
        <begin position="219"/>
        <end position="403"/>
    </location>
</feature>
<dbReference type="AlphaFoldDB" id="A0A4R3L0A8"/>
<dbReference type="Pfam" id="PF05504">
    <property type="entry name" value="Spore_GerAC"/>
    <property type="match status" value="1"/>
</dbReference>
<evidence type="ECO:0000313" key="11">
    <source>
        <dbReference type="Proteomes" id="UP000294567"/>
    </source>
</evidence>
<evidence type="ECO:0000313" key="10">
    <source>
        <dbReference type="EMBL" id="TCS90859.1"/>
    </source>
</evidence>
<dbReference type="EMBL" id="SMAE01000003">
    <property type="protein sequence ID" value="TCS90859.1"/>
    <property type="molecule type" value="Genomic_DNA"/>
</dbReference>
<dbReference type="GO" id="GO:0009847">
    <property type="term" value="P:spore germination"/>
    <property type="evidence" value="ECO:0007669"/>
    <property type="project" value="InterPro"/>
</dbReference>
<dbReference type="InterPro" id="IPR008844">
    <property type="entry name" value="Spore_GerAC-like"/>
</dbReference>
<evidence type="ECO:0000256" key="2">
    <source>
        <dbReference type="ARBA" id="ARBA00007886"/>
    </source>
</evidence>
<evidence type="ECO:0000256" key="7">
    <source>
        <dbReference type="ARBA" id="ARBA00023288"/>
    </source>
</evidence>
<feature type="domain" description="Spore germination protein N-terminal" evidence="9">
    <location>
        <begin position="23"/>
        <end position="195"/>
    </location>
</feature>
<evidence type="ECO:0000256" key="1">
    <source>
        <dbReference type="ARBA" id="ARBA00004635"/>
    </source>
</evidence>
<comment type="subcellular location">
    <subcellularLocation>
        <location evidence="1">Membrane</location>
        <topology evidence="1">Lipid-anchor</topology>
    </subcellularLocation>
</comment>
<name>A0A4R3L0A8_9FIRM</name>
<dbReference type="InterPro" id="IPR038501">
    <property type="entry name" value="Spore_GerAC_C_sf"/>
</dbReference>
<evidence type="ECO:0000259" key="8">
    <source>
        <dbReference type="Pfam" id="PF05504"/>
    </source>
</evidence>
<dbReference type="NCBIfam" id="TIGR02887">
    <property type="entry name" value="spore_ger_x_C"/>
    <property type="match status" value="1"/>
</dbReference>
<dbReference type="Gene3D" id="3.30.300.210">
    <property type="entry name" value="Nutrient germinant receptor protein C, domain 3"/>
    <property type="match status" value="1"/>
</dbReference>
<reference evidence="10 11" key="1">
    <citation type="submission" date="2019-03" db="EMBL/GenBank/DDBJ databases">
        <title>Genomic Encyclopedia of Type Strains, Phase IV (KMG-IV): sequencing the most valuable type-strain genomes for metagenomic binning, comparative biology and taxonomic classification.</title>
        <authorList>
            <person name="Goeker M."/>
        </authorList>
    </citation>
    <scope>NUCLEOTIDE SEQUENCE [LARGE SCALE GENOMIC DNA]</scope>
    <source>
        <strain evidence="10 11">DSM 26752</strain>
    </source>
</reference>
<dbReference type="PANTHER" id="PTHR35789">
    <property type="entry name" value="SPORE GERMINATION PROTEIN B3"/>
    <property type="match status" value="1"/>
</dbReference>
<dbReference type="PANTHER" id="PTHR35789:SF1">
    <property type="entry name" value="SPORE GERMINATION PROTEIN B3"/>
    <property type="match status" value="1"/>
</dbReference>
<protein>
    <submittedName>
        <fullName evidence="10">Spore germination protein KC</fullName>
    </submittedName>
</protein>
<organism evidence="10 11">
    <name type="scientific">Keratinibaculum paraultunense</name>
    <dbReference type="NCBI Taxonomy" id="1278232"/>
    <lineage>
        <taxon>Bacteria</taxon>
        <taxon>Bacillati</taxon>
        <taxon>Bacillota</taxon>
        <taxon>Tissierellia</taxon>
        <taxon>Tissierellales</taxon>
        <taxon>Tepidimicrobiaceae</taxon>
        <taxon>Keratinibaculum</taxon>
    </lineage>
</organism>
<comment type="similarity">
    <text evidence="2">Belongs to the GerABKC lipoprotein family.</text>
</comment>
<keyword evidence="7" id="KW-0449">Lipoprotein</keyword>
<accession>A0A4R3L0A8</accession>
<evidence type="ECO:0000259" key="9">
    <source>
        <dbReference type="Pfam" id="PF25198"/>
    </source>
</evidence>
<keyword evidence="4" id="KW-0732">Signal</keyword>
<dbReference type="InterPro" id="IPR057336">
    <property type="entry name" value="GerAC_N"/>
</dbReference>
<dbReference type="RefSeq" id="WP_132026575.1">
    <property type="nucleotide sequence ID" value="NZ_CP068564.1"/>
</dbReference>
<comment type="caution">
    <text evidence="10">The sequence shown here is derived from an EMBL/GenBank/DDBJ whole genome shotgun (WGS) entry which is preliminary data.</text>
</comment>
<sequence>MKKVLLLSIFLIITLILTGCWNATELNNIGITLLLGLDIENGKVVLTAEVINPTSAKEKTSMERDYVVKYVQGIGNNIFEAFRDITLKFDRRIFVAHNKVIILGEEFAKKGLIKEIDLLSRDNEERETAYLFVAKGAKAYEVMGINNGLEEIPANYLLKLIENYKLNPKAMNIDIIHFLKDYYDRGIEPTLGIIEKKNKKQIMKMSNTSNEKYELSILGSAVFNKDRLVGYLDGNDTKGLNFIKGRVKHGIIVFPIPETYMDKETVNFFLSKDKIENKDLDLNTLDITKTKTKNDIEIIDGNIILKTNIVLRGMIWEIQEDIDMTKLENIKILEDACSYAVEEGVRSTFMKAQNEFRMDIFGFGDIFHRKYPKEWAKIKHNWNEIFSQTDVEIEVKTNIIRTGLTNIPANNVKGD</sequence>
<dbReference type="GO" id="GO:0016020">
    <property type="term" value="C:membrane"/>
    <property type="evidence" value="ECO:0007669"/>
    <property type="project" value="UniProtKB-SubCell"/>
</dbReference>
<keyword evidence="5" id="KW-0472">Membrane</keyword>
<dbReference type="Proteomes" id="UP000294567">
    <property type="component" value="Unassembled WGS sequence"/>
</dbReference>
<keyword evidence="3" id="KW-0309">Germination</keyword>